<feature type="transmembrane region" description="Helical" evidence="1">
    <location>
        <begin position="12"/>
        <end position="35"/>
    </location>
</feature>
<keyword evidence="1" id="KW-0812">Transmembrane</keyword>
<sequence>MDQIEKKRRFRSVRIGTLIAIAVIMLAVIMVLFYAPPEGETNNVRGDAEITPTVGITNLTETLKINHTFQYKDIDITVSQAMIATKFSDDKNRAGKYTIRVMVQTQNKGQEIMGVDYASLAHLVLPDGKVIGTKRVSVKPLEMPNQPQTGYFDFPVDTQVSLSSLSLRFDTATTVPFGK</sequence>
<dbReference type="RefSeq" id="WP_220206383.1">
    <property type="nucleotide sequence ID" value="NZ_BNJK01000001.1"/>
</dbReference>
<accession>A0A8J3IT35</accession>
<keyword evidence="1" id="KW-1133">Transmembrane helix</keyword>
<keyword evidence="3" id="KW-1185">Reference proteome</keyword>
<dbReference type="AlphaFoldDB" id="A0A8J3IT35"/>
<comment type="caution">
    <text evidence="2">The sequence shown here is derived from an EMBL/GenBank/DDBJ whole genome shotgun (WGS) entry which is preliminary data.</text>
</comment>
<evidence type="ECO:0008006" key="4">
    <source>
        <dbReference type="Google" id="ProtNLM"/>
    </source>
</evidence>
<keyword evidence="1" id="KW-0472">Membrane</keyword>
<evidence type="ECO:0000313" key="2">
    <source>
        <dbReference type="EMBL" id="GHO95716.1"/>
    </source>
</evidence>
<dbReference type="Proteomes" id="UP000597444">
    <property type="component" value="Unassembled WGS sequence"/>
</dbReference>
<reference evidence="2" key="1">
    <citation type="submission" date="2020-10" db="EMBL/GenBank/DDBJ databases">
        <title>Taxonomic study of unclassified bacteria belonging to the class Ktedonobacteria.</title>
        <authorList>
            <person name="Yabe S."/>
            <person name="Wang C.M."/>
            <person name="Zheng Y."/>
            <person name="Sakai Y."/>
            <person name="Cavaletti L."/>
            <person name="Monciardini P."/>
            <person name="Donadio S."/>
        </authorList>
    </citation>
    <scope>NUCLEOTIDE SEQUENCE</scope>
    <source>
        <strain evidence="2">ID150040</strain>
    </source>
</reference>
<evidence type="ECO:0000256" key="1">
    <source>
        <dbReference type="SAM" id="Phobius"/>
    </source>
</evidence>
<protein>
    <recommendedName>
        <fullName evidence="4">DUF4352 domain-containing protein</fullName>
    </recommendedName>
</protein>
<dbReference type="EMBL" id="BNJK01000001">
    <property type="protein sequence ID" value="GHO95716.1"/>
    <property type="molecule type" value="Genomic_DNA"/>
</dbReference>
<evidence type="ECO:0000313" key="3">
    <source>
        <dbReference type="Proteomes" id="UP000597444"/>
    </source>
</evidence>
<gene>
    <name evidence="2" type="ORF">KSF_057640</name>
</gene>
<organism evidence="2 3">
    <name type="scientific">Reticulibacter mediterranei</name>
    <dbReference type="NCBI Taxonomy" id="2778369"/>
    <lineage>
        <taxon>Bacteria</taxon>
        <taxon>Bacillati</taxon>
        <taxon>Chloroflexota</taxon>
        <taxon>Ktedonobacteria</taxon>
        <taxon>Ktedonobacterales</taxon>
        <taxon>Reticulibacteraceae</taxon>
        <taxon>Reticulibacter</taxon>
    </lineage>
</organism>
<name>A0A8J3IT35_9CHLR</name>
<proteinExistence type="predicted"/>